<protein>
    <recommendedName>
        <fullName evidence="1">NXF1/2/3/5-like leucine-rich repeat domain-containing protein</fullName>
    </recommendedName>
</protein>
<reference evidence="2" key="1">
    <citation type="submission" date="2021-10" db="EMBL/GenBank/DDBJ databases">
        <title>Melipona bicolor Genome sequencing and assembly.</title>
        <authorList>
            <person name="Araujo N.S."/>
            <person name="Arias M.C."/>
        </authorList>
    </citation>
    <scope>NUCLEOTIDE SEQUENCE</scope>
    <source>
        <strain evidence="2">USP_2M_L1-L4_2017</strain>
        <tissue evidence="2">Whole body</tissue>
    </source>
</reference>
<organism evidence="2 3">
    <name type="scientific">Melipona bicolor</name>
    <dbReference type="NCBI Taxonomy" id="60889"/>
    <lineage>
        <taxon>Eukaryota</taxon>
        <taxon>Metazoa</taxon>
        <taxon>Ecdysozoa</taxon>
        <taxon>Arthropoda</taxon>
        <taxon>Hexapoda</taxon>
        <taxon>Insecta</taxon>
        <taxon>Pterygota</taxon>
        <taxon>Neoptera</taxon>
        <taxon>Endopterygota</taxon>
        <taxon>Hymenoptera</taxon>
        <taxon>Apocrita</taxon>
        <taxon>Aculeata</taxon>
        <taxon>Apoidea</taxon>
        <taxon>Anthophila</taxon>
        <taxon>Apidae</taxon>
        <taxon>Melipona</taxon>
    </lineage>
</organism>
<dbReference type="SUPFAM" id="SSF52058">
    <property type="entry name" value="L domain-like"/>
    <property type="match status" value="1"/>
</dbReference>
<dbReference type="EMBL" id="JAHYIQ010000017">
    <property type="protein sequence ID" value="KAK1125153.1"/>
    <property type="molecule type" value="Genomic_DNA"/>
</dbReference>
<dbReference type="InterPro" id="IPR032675">
    <property type="entry name" value="LRR_dom_sf"/>
</dbReference>
<proteinExistence type="predicted"/>
<comment type="caution">
    <text evidence="2">The sequence shown here is derived from an EMBL/GenBank/DDBJ whole genome shotgun (WGS) entry which is preliminary data.</text>
</comment>
<name>A0AA40FTN9_9HYME</name>
<dbReference type="AlphaFoldDB" id="A0AA40FTN9"/>
<evidence type="ECO:0000313" key="2">
    <source>
        <dbReference type="EMBL" id="KAK1125153.1"/>
    </source>
</evidence>
<dbReference type="Proteomes" id="UP001177670">
    <property type="component" value="Unassembled WGS sequence"/>
</dbReference>
<accession>A0AA40FTN9</accession>
<dbReference type="Gene3D" id="3.80.10.10">
    <property type="entry name" value="Ribonuclease Inhibitor"/>
    <property type="match status" value="1"/>
</dbReference>
<dbReference type="InterPro" id="IPR057125">
    <property type="entry name" value="NXF1/2/3/5-like_LRR"/>
</dbReference>
<dbReference type="Pfam" id="PF24048">
    <property type="entry name" value="LRR_NXF1-5"/>
    <property type="match status" value="1"/>
</dbReference>
<evidence type="ECO:0000259" key="1">
    <source>
        <dbReference type="Pfam" id="PF24048"/>
    </source>
</evidence>
<keyword evidence="3" id="KW-1185">Reference proteome</keyword>
<gene>
    <name evidence="2" type="ORF">K0M31_006493</name>
</gene>
<evidence type="ECO:0000313" key="3">
    <source>
        <dbReference type="Proteomes" id="UP001177670"/>
    </source>
</evidence>
<feature type="domain" description="NXF1/2/3/5-like leucine-rich repeat" evidence="1">
    <location>
        <begin position="14"/>
        <end position="72"/>
    </location>
</feature>
<sequence length="89" mass="10120">MLNVGLALCLAEAKLKKLKILHIGDNSIRNMGEIYGIQYMELEELVLAGNPLCEKYQSRDDYIKDVQNGVPNSCDWMVCVFKNQCCTVY</sequence>